<keyword evidence="7" id="KW-0496">Mitochondrion</keyword>
<keyword evidence="9" id="KW-0175">Coiled coil</keyword>
<dbReference type="GO" id="GO:0000422">
    <property type="term" value="P:autophagy of mitochondrion"/>
    <property type="evidence" value="ECO:0007669"/>
    <property type="project" value="TreeGrafter"/>
</dbReference>
<evidence type="ECO:0000256" key="5">
    <source>
        <dbReference type="ARBA" id="ARBA00022787"/>
    </source>
</evidence>
<comment type="caution">
    <text evidence="12">The sequence shown here is derived from an EMBL/GenBank/DDBJ whole genome shotgun (WGS) entry which is preliminary data.</text>
</comment>
<organism evidence="12 13">
    <name type="scientific">Rhizopus azygosporus</name>
    <name type="common">Rhizopus microsporus var. azygosporus</name>
    <dbReference type="NCBI Taxonomy" id="86630"/>
    <lineage>
        <taxon>Eukaryota</taxon>
        <taxon>Fungi</taxon>
        <taxon>Fungi incertae sedis</taxon>
        <taxon>Mucoromycota</taxon>
        <taxon>Mucoromycotina</taxon>
        <taxon>Mucoromycetes</taxon>
        <taxon>Mucorales</taxon>
        <taxon>Mucorineae</taxon>
        <taxon>Rhizopodaceae</taxon>
        <taxon>Rhizopus</taxon>
    </lineage>
</organism>
<dbReference type="InterPro" id="IPR011990">
    <property type="entry name" value="TPR-like_helical_dom_sf"/>
</dbReference>
<feature type="compositionally biased region" description="Basic and acidic residues" evidence="10">
    <location>
        <begin position="210"/>
        <end position="219"/>
    </location>
</feature>
<dbReference type="PANTHER" id="PTHR13247:SF0">
    <property type="entry name" value="MITOCHONDRIAL FISSION 1 PROTEIN"/>
    <property type="match status" value="1"/>
</dbReference>
<evidence type="ECO:0000256" key="9">
    <source>
        <dbReference type="SAM" id="Coils"/>
    </source>
</evidence>
<keyword evidence="8 11" id="KW-0472">Membrane</keyword>
<dbReference type="Pfam" id="PF14852">
    <property type="entry name" value="Fis1_TPR_N"/>
    <property type="match status" value="1"/>
</dbReference>
<feature type="transmembrane region" description="Helical" evidence="11">
    <location>
        <begin position="126"/>
        <end position="148"/>
    </location>
</feature>
<accession>A0A367JP22</accession>
<dbReference type="EMBL" id="PJQL01000968">
    <property type="protein sequence ID" value="RCH91451.1"/>
    <property type="molecule type" value="Genomic_DNA"/>
</dbReference>
<evidence type="ECO:0000256" key="11">
    <source>
        <dbReference type="SAM" id="Phobius"/>
    </source>
</evidence>
<keyword evidence="13" id="KW-1185">Reference proteome</keyword>
<evidence type="ECO:0000313" key="13">
    <source>
        <dbReference type="Proteomes" id="UP000252139"/>
    </source>
</evidence>
<reference evidence="12 13" key="1">
    <citation type="journal article" date="2018" name="G3 (Bethesda)">
        <title>Phylogenetic and Phylogenomic Definition of Rhizopus Species.</title>
        <authorList>
            <person name="Gryganskyi A.P."/>
            <person name="Golan J."/>
            <person name="Dolatabadi S."/>
            <person name="Mondo S."/>
            <person name="Robb S."/>
            <person name="Idnurm A."/>
            <person name="Muszewska A."/>
            <person name="Steczkiewicz K."/>
            <person name="Masonjones S."/>
            <person name="Liao H.L."/>
            <person name="Gajdeczka M.T."/>
            <person name="Anike F."/>
            <person name="Vuek A."/>
            <person name="Anishchenko I.M."/>
            <person name="Voigt K."/>
            <person name="de Hoog G.S."/>
            <person name="Smith M.E."/>
            <person name="Heitman J."/>
            <person name="Vilgalys R."/>
            <person name="Stajich J.E."/>
        </authorList>
    </citation>
    <scope>NUCLEOTIDE SEQUENCE [LARGE SCALE GENOMIC DNA]</scope>
    <source>
        <strain evidence="12 13">CBS 357.93</strain>
    </source>
</reference>
<sequence>MKFNPTPSVQDADIALSPAELEVLRRQYIKEGEYATIQTKFNYAWGLIRSTKPDHIELGIKLLTEIYTDAPERRRECLYFLAIGNYKISNYSEARRFNDQLLKLEPRNEQAASLKKLIDDKVSTEGVIGLAIVSGVVAVGAALIAAVVKREYLKHRKHPTSISQPLNDVFITKPKNDNKTMPRIPLKRAIDALEDDISDQPDDLSTPSKTTHELQDTQHEKQIENTQEMHPIQDTIQSDTMPQEDIDMEKQTVRSSSFSEKELTDVESLAYTQTTDSQLVRDSMINTQEEEQLEDEEMMKVTHLKPDESKEIEKLEGTEQAMDVQVEQTEMQLEEGDDQARQLEVDDDQIKQAEADGDQARQLEADEDQARQLEVDDNMQAEQTEIQLEIEQKETELMGTDQLEIEDAKQSEEEIQDELVRDDAQSAYGYDGMELLNNDALADEQPIASPISKLSEGIDDLAFLDDKASDVVDAHRERLDEVIDELKSSIRSNYQSKSMKLRDIQAEVLDSVIVKVIKDEKNKSNNPFAHRVINHFYDSLSATLNHQVKLYTEYQKLQSQKQRLSKVRQKYKMELLDIERKRHQVRIKIEEERTAFEKMDQRELILSNLDTFFKDIQSLKIE</sequence>
<dbReference type="CDD" id="cd12212">
    <property type="entry name" value="Fis1"/>
    <property type="match status" value="1"/>
</dbReference>
<dbReference type="GO" id="GO:0000266">
    <property type="term" value="P:mitochondrial fission"/>
    <property type="evidence" value="ECO:0007669"/>
    <property type="project" value="InterPro"/>
</dbReference>
<evidence type="ECO:0000256" key="6">
    <source>
        <dbReference type="ARBA" id="ARBA00022989"/>
    </source>
</evidence>
<feature type="coiled-coil region" evidence="9">
    <location>
        <begin position="554"/>
        <end position="581"/>
    </location>
</feature>
<evidence type="ECO:0000313" key="12">
    <source>
        <dbReference type="EMBL" id="RCH91451.1"/>
    </source>
</evidence>
<dbReference type="InterPro" id="IPR028058">
    <property type="entry name" value="Fis1_TPR_N"/>
</dbReference>
<dbReference type="Gene3D" id="1.25.40.10">
    <property type="entry name" value="Tetratricopeptide repeat domain"/>
    <property type="match status" value="1"/>
</dbReference>
<dbReference type="STRING" id="86630.A0A367JP22"/>
<keyword evidence="5" id="KW-1000">Mitochondrion outer membrane</keyword>
<protein>
    <recommendedName>
        <fullName evidence="3">Mitochondrial fission 1 protein</fullName>
    </recommendedName>
</protein>
<keyword evidence="4 11" id="KW-0812">Transmembrane</keyword>
<dbReference type="PANTHER" id="PTHR13247">
    <property type="entry name" value="TETRATRICOPEPTIDE REPEAT PROTEIN 11 TPR REPEAT PROTEIN 11"/>
    <property type="match status" value="1"/>
</dbReference>
<dbReference type="InterPro" id="IPR033745">
    <property type="entry name" value="Fis1_cytosol"/>
</dbReference>
<dbReference type="InterPro" id="IPR016543">
    <property type="entry name" value="Fis1"/>
</dbReference>
<gene>
    <name evidence="12" type="primary">FIS1_2</name>
    <name evidence="12" type="ORF">CU097_001617</name>
</gene>
<evidence type="ECO:0000256" key="2">
    <source>
        <dbReference type="ARBA" id="ARBA00008937"/>
    </source>
</evidence>
<dbReference type="GO" id="GO:0016559">
    <property type="term" value="P:peroxisome fission"/>
    <property type="evidence" value="ECO:0007669"/>
    <property type="project" value="TreeGrafter"/>
</dbReference>
<evidence type="ECO:0000256" key="1">
    <source>
        <dbReference type="ARBA" id="ARBA00004572"/>
    </source>
</evidence>
<evidence type="ECO:0000256" key="7">
    <source>
        <dbReference type="ARBA" id="ARBA00023128"/>
    </source>
</evidence>
<comment type="subcellular location">
    <subcellularLocation>
        <location evidence="1">Mitochondrion outer membrane</location>
        <topology evidence="1">Single-pass membrane protein</topology>
    </subcellularLocation>
</comment>
<proteinExistence type="inferred from homology"/>
<dbReference type="GO" id="GO:0005741">
    <property type="term" value="C:mitochondrial outer membrane"/>
    <property type="evidence" value="ECO:0007669"/>
    <property type="project" value="UniProtKB-SubCell"/>
</dbReference>
<name>A0A367JP22_RHIAZ</name>
<comment type="similarity">
    <text evidence="2">Belongs to the FIS1 family.</text>
</comment>
<dbReference type="OrthoDB" id="421154at2759"/>
<evidence type="ECO:0000256" key="4">
    <source>
        <dbReference type="ARBA" id="ARBA00022692"/>
    </source>
</evidence>
<dbReference type="Pfam" id="PF14853">
    <property type="entry name" value="Fis1_TPR_C"/>
    <property type="match status" value="1"/>
</dbReference>
<dbReference type="GO" id="GO:0005778">
    <property type="term" value="C:peroxisomal membrane"/>
    <property type="evidence" value="ECO:0007669"/>
    <property type="project" value="TreeGrafter"/>
</dbReference>
<dbReference type="SUPFAM" id="SSF48452">
    <property type="entry name" value="TPR-like"/>
    <property type="match status" value="1"/>
</dbReference>
<evidence type="ECO:0000256" key="3">
    <source>
        <dbReference type="ARBA" id="ARBA00014314"/>
    </source>
</evidence>
<dbReference type="InterPro" id="IPR028061">
    <property type="entry name" value="Fis1_TPR_C"/>
</dbReference>
<keyword evidence="6 11" id="KW-1133">Transmembrane helix</keyword>
<feature type="region of interest" description="Disordered" evidence="10">
    <location>
        <begin position="197"/>
        <end position="219"/>
    </location>
</feature>
<dbReference type="Proteomes" id="UP000252139">
    <property type="component" value="Unassembled WGS sequence"/>
</dbReference>
<evidence type="ECO:0000256" key="8">
    <source>
        <dbReference type="ARBA" id="ARBA00023136"/>
    </source>
</evidence>
<evidence type="ECO:0000256" key="10">
    <source>
        <dbReference type="SAM" id="MobiDB-lite"/>
    </source>
</evidence>
<dbReference type="AlphaFoldDB" id="A0A367JP22"/>